<dbReference type="FunFam" id="1.10.150.20:FF:000037">
    <property type="entry name" value="DNA repair protein complementing XP-G cells homolog"/>
    <property type="match status" value="1"/>
</dbReference>
<evidence type="ECO:0000256" key="6">
    <source>
        <dbReference type="ARBA" id="ARBA00022722"/>
    </source>
</evidence>
<keyword evidence="10" id="KW-0378">Hydrolase</keyword>
<dbReference type="Ensembl" id="ENSPCOT00000020230.1">
    <property type="protein sequence ID" value="ENSPCOP00000009659.1"/>
    <property type="gene ID" value="ENSPCOG00000016221.1"/>
</dbReference>
<dbReference type="GO" id="GO:0003697">
    <property type="term" value="F:single-stranded DNA binding"/>
    <property type="evidence" value="ECO:0007669"/>
    <property type="project" value="InterPro"/>
</dbReference>
<keyword evidence="13" id="KW-0234">DNA repair</keyword>
<feature type="region of interest" description="Disordered" evidence="17">
    <location>
        <begin position="152"/>
        <end position="187"/>
    </location>
</feature>
<keyword evidence="12" id="KW-0238">DNA-binding</keyword>
<evidence type="ECO:0000256" key="2">
    <source>
        <dbReference type="ARBA" id="ARBA00004123"/>
    </source>
</evidence>
<dbReference type="SUPFAM" id="SSF88723">
    <property type="entry name" value="PIN domain-like"/>
    <property type="match status" value="1"/>
</dbReference>
<evidence type="ECO:0000256" key="14">
    <source>
        <dbReference type="ARBA" id="ARBA00023242"/>
    </source>
</evidence>
<dbReference type="GO" id="GO:0009411">
    <property type="term" value="P:response to UV"/>
    <property type="evidence" value="ECO:0007669"/>
    <property type="project" value="UniProtKB-ARBA"/>
</dbReference>
<dbReference type="Pfam" id="PF00752">
    <property type="entry name" value="XPG_N"/>
    <property type="match status" value="1"/>
</dbReference>
<evidence type="ECO:0000256" key="8">
    <source>
        <dbReference type="ARBA" id="ARBA00022759"/>
    </source>
</evidence>
<keyword evidence="9" id="KW-0227">DNA damage</keyword>
<evidence type="ECO:0000256" key="10">
    <source>
        <dbReference type="ARBA" id="ARBA00022801"/>
    </source>
</evidence>
<dbReference type="GeneTree" id="ENSGT00510000048601"/>
<dbReference type="InterPro" id="IPR019974">
    <property type="entry name" value="XPG_CS"/>
</dbReference>
<dbReference type="FunFam" id="3.40.50.1010:FF:000023">
    <property type="entry name" value="DNA repair protein complementing XP-G cells"/>
    <property type="match status" value="1"/>
</dbReference>
<evidence type="ECO:0000256" key="16">
    <source>
        <dbReference type="ARBA" id="ARBA00071999"/>
    </source>
</evidence>
<dbReference type="GO" id="GO:0006310">
    <property type="term" value="P:DNA recombination"/>
    <property type="evidence" value="ECO:0007669"/>
    <property type="project" value="UniProtKB-ARBA"/>
</dbReference>
<dbReference type="Gene3D" id="3.40.50.1010">
    <property type="entry name" value="5'-nuclease"/>
    <property type="match status" value="2"/>
</dbReference>
<feature type="region of interest" description="Disordered" evidence="17">
    <location>
        <begin position="756"/>
        <end position="837"/>
    </location>
</feature>
<organism evidence="20 21">
    <name type="scientific">Propithecus coquereli</name>
    <name type="common">Coquerel's sifaka</name>
    <name type="synonym">Propithecus verreauxi coquereli</name>
    <dbReference type="NCBI Taxonomy" id="379532"/>
    <lineage>
        <taxon>Eukaryota</taxon>
        <taxon>Metazoa</taxon>
        <taxon>Chordata</taxon>
        <taxon>Craniata</taxon>
        <taxon>Vertebrata</taxon>
        <taxon>Euteleostomi</taxon>
        <taxon>Mammalia</taxon>
        <taxon>Eutheria</taxon>
        <taxon>Euarchontoglires</taxon>
        <taxon>Primates</taxon>
        <taxon>Strepsirrhini</taxon>
        <taxon>Lemuriformes</taxon>
        <taxon>Indriidae</taxon>
        <taxon>Propithecus</taxon>
    </lineage>
</organism>
<evidence type="ECO:0000256" key="15">
    <source>
        <dbReference type="ARBA" id="ARBA00065259"/>
    </source>
</evidence>
<keyword evidence="8" id="KW-0255">Endonuclease</keyword>
<dbReference type="PANTHER" id="PTHR16171">
    <property type="entry name" value="DNA REPAIR PROTEIN COMPLEMENTING XP-G CELLS-RELATED"/>
    <property type="match status" value="1"/>
</dbReference>
<dbReference type="GO" id="GO:0005634">
    <property type="term" value="C:nucleus"/>
    <property type="evidence" value="ECO:0007669"/>
    <property type="project" value="UniProtKB-SubCell"/>
</dbReference>
<dbReference type="Proteomes" id="UP000233160">
    <property type="component" value="Unassembled WGS sequence"/>
</dbReference>
<dbReference type="SUPFAM" id="SSF47807">
    <property type="entry name" value="5' to 3' exonuclease, C-terminal subdomain"/>
    <property type="match status" value="1"/>
</dbReference>
<dbReference type="GO" id="GO:0005694">
    <property type="term" value="C:chromosome"/>
    <property type="evidence" value="ECO:0007669"/>
    <property type="project" value="UniProtKB-SubCell"/>
</dbReference>
<name>A0A2K6F6P5_PROCO</name>
<sequence length="1464" mass="164222">MPNIAETERSNDCGNVEHKSERKSPEENLQGAVKSFCSSASGAPLGPKGDGHYPWSCPVTHTREKIYAICSDYAFLNQATSIYKAPNPARSSCLPDSTSLSAGNNSSRYIGIPTSASEFIYNEENSLENLSNSLGKLPLAWEIDKSEFDGVTTNLKHKSGNAKKQISKKKTSDKKGRSQRECPQHSPLEDIKQRKVLDLRRWYCISRPQYKTSCGISSLISCWNFLYSTMGAGNLPPITQEEALHILGFQPPFEDIRFGPFTGNTTLMRWFRQINDHFHVKGCSYVLYKPHGKNKTAGETASGALSKLTRGLKDESLAFIYHCQNHYFCPIGFEATPVKANKAFSRGPLSPQEVEYWILIGESSRKHPAIHCKKWSDIVTDLNTQNPEYLDIRHLERGLQYRKTKKVGGNLHCIIAFQRLNWQRFGLWNFPFGNIRQESQPPTHAQGIAKSESEDNISKKQHGRLGRSFSASFHQDSAWKKMSNISIWLNQALKGVRDHHGNAIENAHLLTLFHRLCKLLFFRIRPIFVFDGDAPLLKKQTLAKRRLRKDCASSDSRKTTEKLLKTFLKRQAIKTAFQSKRNEALPSLTQVRREDDIYVLPPLQEEEKHSSEEEDEKEWQERMNQKQALQEEFFHNPQAIDIESEDFSSLPPEIKHEILSDMKEFTKRRRTLFEAMPEESNDFSQYQLKGSLKKNYLNQHIEQVQKEMNQQHSGQIQRQYEDEGGFLKEVESRRVVSEDTSHYILIKGIQAKKVAEVDSESLPSSSKKHSMSFDMKSSPCEKVKTEEEAGAAPPSPRTLLAVQAALLGSSSEEGLESEDRRQLGERSARAAASEGSLSPRTLCAIQRALDDDEDVKVPTGDAVQLGGPGATELLLDSSTEDNKDGLKVSNGKGALLTAVPASTSVNSAEEPAAGTGSESDVPKEQMSFIHVADEAFQARDESAVKDRKDPLPSESTEVMHRDAPGLASGKELTQALSSVSRSKTTCAKVLDPQEDICPSKSKYAPSVLSSDDETEYEQNPASEVIGTVSLQETSNTVSVPSEAVGNLENVVSSSAKEHENFLKTIQEQEMIESAGRDLISVPGSVKPMEIDSEESESDGSFIEVQSVVSDDELRAELHEASKSPSERSEEELIETKEEEATADTGSLPKDISEHTDLDIEAHQEAGKDADDSINEWEDINLEELETLESNLLEQQNSLKAQKQQQERVAATVTGQMFLESQELLRLFGIPYIQAPMEAEAQCAILDLTDQTSGTITDDSDIWLFGARHVYKNFFNKNKFVEYYQYVDFHNQLGLDRNKLINLAYLLGSDYTEGIPTVGCVTAMEILNEFPGHGLEPLLKFSEWWHEAQKNKKIRPNPHDTKVKKKLRKLQLIPGFPNPAVADAYLKPVVDDSKGSFLTKTDESLFPVLKQLNAQQTQLRIDSFFRVAQQEKQDAKRIKSQRLSRAVTCMLRKEREEAANANDQG</sequence>
<evidence type="ECO:0000256" key="12">
    <source>
        <dbReference type="ARBA" id="ARBA00023125"/>
    </source>
</evidence>
<dbReference type="InterPro" id="IPR029060">
    <property type="entry name" value="PIN-like_dom_sf"/>
</dbReference>
<feature type="region of interest" description="Disordered" evidence="17">
    <location>
        <begin position="899"/>
        <end position="922"/>
    </location>
</feature>
<evidence type="ECO:0000256" key="3">
    <source>
        <dbReference type="ARBA" id="ARBA00004286"/>
    </source>
</evidence>
<dbReference type="CDD" id="cd09904">
    <property type="entry name" value="H3TH_XPG"/>
    <property type="match status" value="1"/>
</dbReference>
<proteinExistence type="inferred from homology"/>
<keyword evidence="6" id="KW-0540">Nuclease</keyword>
<dbReference type="InterPro" id="IPR001044">
    <property type="entry name" value="XPG/Rad2_eukaryotes"/>
</dbReference>
<protein>
    <recommendedName>
        <fullName evidence="16">DNA excision repair protein ERCC-5</fullName>
    </recommendedName>
</protein>
<evidence type="ECO:0000256" key="7">
    <source>
        <dbReference type="ARBA" id="ARBA00022723"/>
    </source>
</evidence>
<comment type="subunit">
    <text evidence="15">Monomer. Homodimer. Component of the homologous recombination repair (HR) complex composed of ERCC5/XPG, BRCA2, PALB2, DSS1 and RAD51. Within the complex, interacts with BRCA2 and PALB2. Interacts with RNA polymerase II. Interacts (via C-terminus) with ERCC6/CSB; the interaction stimulates ERCC6/CSB binding to the DNA repair bubble and ERCC6/CSB ATPase activity. May form a complex composed of RNA polymerase II, ERCC6/CSB and ERCC5/XPG which associates with the DNA repair bubble during transcription-coupled nucleotide excision repair. Interacts with BRCA1; the interaction promotes the release of BRCA1 from DNA. Interacts with PCNA. Interacts with NTHL1; the interaction stimulates NTHL1 activity and NTHL1 binding to its DNA substrate.</text>
</comment>
<reference evidence="20" key="2">
    <citation type="submission" date="2025-09" db="UniProtKB">
        <authorList>
            <consortium name="Ensembl"/>
        </authorList>
    </citation>
    <scope>IDENTIFICATION</scope>
</reference>
<evidence type="ECO:0000256" key="1">
    <source>
        <dbReference type="ARBA" id="ARBA00001946"/>
    </source>
</evidence>
<feature type="region of interest" description="Disordered" evidence="17">
    <location>
        <begin position="438"/>
        <end position="461"/>
    </location>
</feature>
<dbReference type="InterPro" id="IPR006084">
    <property type="entry name" value="XPG/Rad2"/>
</dbReference>
<evidence type="ECO:0000313" key="21">
    <source>
        <dbReference type="Proteomes" id="UP000233160"/>
    </source>
</evidence>
<feature type="compositionally biased region" description="Basic and acidic residues" evidence="17">
    <location>
        <begin position="1116"/>
        <end position="1127"/>
    </location>
</feature>
<feature type="region of interest" description="Disordered" evidence="17">
    <location>
        <begin position="937"/>
        <end position="967"/>
    </location>
</feature>
<feature type="compositionally biased region" description="Basic residues" evidence="17">
    <location>
        <begin position="155"/>
        <end position="172"/>
    </location>
</feature>
<keyword evidence="7" id="KW-0479">Metal-binding</keyword>
<dbReference type="SMART" id="SM00279">
    <property type="entry name" value="HhH2"/>
    <property type="match status" value="1"/>
</dbReference>
<dbReference type="SMART" id="SM00484">
    <property type="entry name" value="XPGI"/>
    <property type="match status" value="1"/>
</dbReference>
<dbReference type="GO" id="GO:0046872">
    <property type="term" value="F:metal ion binding"/>
    <property type="evidence" value="ECO:0007669"/>
    <property type="project" value="UniProtKB-KW"/>
</dbReference>
<dbReference type="InterPro" id="IPR008918">
    <property type="entry name" value="HhH2"/>
</dbReference>
<dbReference type="PRINTS" id="PR00853">
    <property type="entry name" value="XPGRADSUPER"/>
</dbReference>
<accession>A0A2K6F6P5</accession>
<evidence type="ECO:0000256" key="13">
    <source>
        <dbReference type="ARBA" id="ARBA00023204"/>
    </source>
</evidence>
<dbReference type="Pfam" id="PF00867">
    <property type="entry name" value="XPG_I"/>
    <property type="match status" value="1"/>
</dbReference>
<feature type="compositionally biased region" description="Basic and acidic residues" evidence="17">
    <location>
        <begin position="1"/>
        <end position="26"/>
    </location>
</feature>
<feature type="region of interest" description="Disordered" evidence="17">
    <location>
        <begin position="1"/>
        <end position="31"/>
    </location>
</feature>
<dbReference type="InterPro" id="IPR006085">
    <property type="entry name" value="XPG_DNA_repair_N"/>
</dbReference>
<feature type="domain" description="XPG N-terminal" evidence="19">
    <location>
        <begin position="469"/>
        <end position="552"/>
    </location>
</feature>
<dbReference type="InterPro" id="IPR006086">
    <property type="entry name" value="XPG-I_dom"/>
</dbReference>
<dbReference type="NCBIfam" id="TIGR00600">
    <property type="entry name" value="rad2"/>
    <property type="match status" value="1"/>
</dbReference>
<dbReference type="STRING" id="379532.ENSPCOP00000009659"/>
<dbReference type="InterPro" id="IPR036279">
    <property type="entry name" value="5-3_exonuclease_C_sf"/>
</dbReference>
<dbReference type="PRINTS" id="PR00066">
    <property type="entry name" value="XRODRMPGMNTG"/>
</dbReference>
<dbReference type="CDD" id="cd09868">
    <property type="entry name" value="PIN_XPG_RAD2"/>
    <property type="match status" value="2"/>
</dbReference>
<evidence type="ECO:0000313" key="20">
    <source>
        <dbReference type="Ensembl" id="ENSPCOP00000009659.1"/>
    </source>
</evidence>
<keyword evidence="14" id="KW-0539">Nucleus</keyword>
<dbReference type="GO" id="GO:0006289">
    <property type="term" value="P:nucleotide-excision repair"/>
    <property type="evidence" value="ECO:0007669"/>
    <property type="project" value="InterPro"/>
</dbReference>
<evidence type="ECO:0000256" key="9">
    <source>
        <dbReference type="ARBA" id="ARBA00022763"/>
    </source>
</evidence>
<dbReference type="PROSITE" id="PS00841">
    <property type="entry name" value="XPG_1"/>
    <property type="match status" value="1"/>
</dbReference>
<dbReference type="FunFam" id="3.40.50.1010:FF:000022">
    <property type="entry name" value="DNA repair protein complementing XP-G cells homolog"/>
    <property type="match status" value="1"/>
</dbReference>
<evidence type="ECO:0000256" key="17">
    <source>
        <dbReference type="SAM" id="MobiDB-lite"/>
    </source>
</evidence>
<keyword evidence="21" id="KW-1185">Reference proteome</keyword>
<evidence type="ECO:0000259" key="18">
    <source>
        <dbReference type="SMART" id="SM00484"/>
    </source>
</evidence>
<feature type="region of interest" description="Disordered" evidence="17">
    <location>
        <begin position="997"/>
        <end position="1020"/>
    </location>
</feature>
<evidence type="ECO:0000256" key="5">
    <source>
        <dbReference type="ARBA" id="ARBA00022454"/>
    </source>
</evidence>
<evidence type="ECO:0000259" key="19">
    <source>
        <dbReference type="SMART" id="SM00485"/>
    </source>
</evidence>
<evidence type="ECO:0000256" key="11">
    <source>
        <dbReference type="ARBA" id="ARBA00022842"/>
    </source>
</evidence>
<dbReference type="SMART" id="SM00485">
    <property type="entry name" value="XPGN"/>
    <property type="match status" value="1"/>
</dbReference>
<comment type="cofactor">
    <cofactor evidence="1">
        <name>Mg(2+)</name>
        <dbReference type="ChEBI" id="CHEBI:18420"/>
    </cofactor>
</comment>
<dbReference type="PANTHER" id="PTHR16171:SF11">
    <property type="entry name" value="DNA EXCISION REPAIR PROTEIN ERCC-5"/>
    <property type="match status" value="1"/>
</dbReference>
<feature type="compositionally biased region" description="Basic and acidic residues" evidence="17">
    <location>
        <begin position="937"/>
        <end position="963"/>
    </location>
</feature>
<comment type="subcellular location">
    <subcellularLocation>
        <location evidence="3">Chromosome</location>
    </subcellularLocation>
    <subcellularLocation>
        <location evidence="2">Nucleus</location>
    </subcellularLocation>
</comment>
<comment type="similarity">
    <text evidence="4">Belongs to the XPG/RAD2 endonuclease family. XPG subfamily.</text>
</comment>
<feature type="region of interest" description="Disordered" evidence="17">
    <location>
        <begin position="1116"/>
        <end position="1151"/>
    </location>
</feature>
<reference evidence="20" key="1">
    <citation type="submission" date="2025-08" db="UniProtKB">
        <authorList>
            <consortium name="Ensembl"/>
        </authorList>
    </citation>
    <scope>IDENTIFICATION</scope>
</reference>
<dbReference type="PROSITE" id="PS00842">
    <property type="entry name" value="XPG_2"/>
    <property type="match status" value="1"/>
</dbReference>
<keyword evidence="11" id="KW-0460">Magnesium</keyword>
<dbReference type="GO" id="GO:0004520">
    <property type="term" value="F:DNA endonuclease activity"/>
    <property type="evidence" value="ECO:0007669"/>
    <property type="project" value="TreeGrafter"/>
</dbReference>
<keyword evidence="5" id="KW-0158">Chromosome</keyword>
<dbReference type="Gene3D" id="1.10.150.20">
    <property type="entry name" value="5' to 3' exonuclease, C-terminal subdomain"/>
    <property type="match status" value="1"/>
</dbReference>
<feature type="domain" description="XPG-I" evidence="18">
    <location>
        <begin position="1225"/>
        <end position="1294"/>
    </location>
</feature>
<feature type="compositionally biased region" description="Basic and acidic residues" evidence="17">
    <location>
        <begin position="817"/>
        <end position="828"/>
    </location>
</feature>
<feature type="compositionally biased region" description="Basic and acidic residues" evidence="17">
    <location>
        <begin position="173"/>
        <end position="187"/>
    </location>
</feature>
<evidence type="ECO:0000256" key="4">
    <source>
        <dbReference type="ARBA" id="ARBA00005283"/>
    </source>
</evidence>
<dbReference type="GO" id="GO:0016788">
    <property type="term" value="F:hydrolase activity, acting on ester bonds"/>
    <property type="evidence" value="ECO:0007669"/>
    <property type="project" value="InterPro"/>
</dbReference>